<organism evidence="2 3">
    <name type="scientific">Rhodopirellula baltica (strain DSM 10527 / NCIMB 13988 / SH1)</name>
    <dbReference type="NCBI Taxonomy" id="243090"/>
    <lineage>
        <taxon>Bacteria</taxon>
        <taxon>Pseudomonadati</taxon>
        <taxon>Planctomycetota</taxon>
        <taxon>Planctomycetia</taxon>
        <taxon>Pirellulales</taxon>
        <taxon>Pirellulaceae</taxon>
        <taxon>Rhodopirellula</taxon>
    </lineage>
</organism>
<sequence length="60" mass="6669">MRGPKPTNRPSSLVDWRSPPWRDRSGQRRLERAATRGCNNAGYVNRGASRETNALATSVS</sequence>
<dbReference type="KEGG" id="rba:RB8865"/>
<dbReference type="EnsemblBacteria" id="CAD75963">
    <property type="protein sequence ID" value="CAD75963"/>
    <property type="gene ID" value="RB8865"/>
</dbReference>
<gene>
    <name evidence="2" type="ordered locus">RB8865</name>
</gene>
<dbReference type="STRING" id="243090.RB8865"/>
<dbReference type="Proteomes" id="UP000001025">
    <property type="component" value="Chromosome"/>
</dbReference>
<evidence type="ECO:0000256" key="1">
    <source>
        <dbReference type="SAM" id="MobiDB-lite"/>
    </source>
</evidence>
<reference evidence="2 3" key="1">
    <citation type="journal article" date="2003" name="Proc. Natl. Acad. Sci. U.S.A.">
        <title>Complete genome sequence of the marine planctomycete Pirellula sp. strain 1.</title>
        <authorList>
            <person name="Gloeckner F.O."/>
            <person name="Kube M."/>
            <person name="Bauer M."/>
            <person name="Teeling H."/>
            <person name="Lombardot T."/>
            <person name="Ludwig W."/>
            <person name="Gade D."/>
            <person name="Beck A."/>
            <person name="Borzym K."/>
            <person name="Heitmann K."/>
            <person name="Rabus R."/>
            <person name="Schlesner H."/>
            <person name="Amann R."/>
            <person name="Reinhardt R."/>
        </authorList>
    </citation>
    <scope>NUCLEOTIDE SEQUENCE [LARGE SCALE GENOMIC DNA]</scope>
    <source>
        <strain evidence="3">DSM 10527 / NCIMB 13988 / SH1</strain>
    </source>
</reference>
<proteinExistence type="predicted"/>
<dbReference type="HOGENOM" id="CLU_2938690_0_0_0"/>
<feature type="region of interest" description="Disordered" evidence="1">
    <location>
        <begin position="1"/>
        <end position="34"/>
    </location>
</feature>
<evidence type="ECO:0000313" key="2">
    <source>
        <dbReference type="EMBL" id="CAD75963.1"/>
    </source>
</evidence>
<accession>Q7UMF4</accession>
<name>Q7UMF4_RHOBA</name>
<keyword evidence="3" id="KW-1185">Reference proteome</keyword>
<feature type="compositionally biased region" description="Polar residues" evidence="1">
    <location>
        <begin position="50"/>
        <end position="60"/>
    </location>
</feature>
<dbReference type="InParanoid" id="Q7UMF4"/>
<dbReference type="EMBL" id="BX294148">
    <property type="protein sequence ID" value="CAD75963.1"/>
    <property type="molecule type" value="Genomic_DNA"/>
</dbReference>
<evidence type="ECO:0000313" key="3">
    <source>
        <dbReference type="Proteomes" id="UP000001025"/>
    </source>
</evidence>
<feature type="region of interest" description="Disordered" evidence="1">
    <location>
        <begin position="41"/>
        <end position="60"/>
    </location>
</feature>
<feature type="compositionally biased region" description="Basic and acidic residues" evidence="1">
    <location>
        <begin position="20"/>
        <end position="34"/>
    </location>
</feature>
<protein>
    <submittedName>
        <fullName evidence="2">Uncharacterized protein</fullName>
    </submittedName>
</protein>
<dbReference type="AlphaFoldDB" id="Q7UMF4"/>